<dbReference type="EMBL" id="FLQR01000010">
    <property type="protein sequence ID" value="SBS74257.1"/>
    <property type="molecule type" value="Genomic_DNA"/>
</dbReference>
<dbReference type="Gene3D" id="3.40.960.10">
    <property type="entry name" value="VSR Endonuclease"/>
    <property type="match status" value="1"/>
</dbReference>
<dbReference type="RefSeq" id="WP_295577247.1">
    <property type="nucleotide sequence ID" value="NZ_FLQR01000010.1"/>
</dbReference>
<sequence>MIGPYDFATRADLVAAGFSRRTLAAALTSGHIVRARRDRYLTASAPPALLEAVRVGGRLTCLSLLQLLGVFVHTNTVTHVHVVRGASRLRSATNPARPLEARRIRASRVHWMPLIRSDRGHSACVDIVDALVHAVRCQPARYAVASLDSALHLRLIGEVEIAEIFAALPRRFAVLRRLVDGRAESGTETLVRLIARSLGCRVELQVFFEGVGRVDLVIDGWLVVECDSKEFHESWAQQVKDRARDAALAARGCTSLRFTAAQVLYRPEEVVAALRGLSSAHRRCRVS</sequence>
<protein>
    <recommendedName>
        <fullName evidence="1">DUF559 domain-containing protein</fullName>
    </recommendedName>
</protein>
<name>A0A1Y5P6J9_9MICO</name>
<dbReference type="AlphaFoldDB" id="A0A1Y5P6J9"/>
<dbReference type="InterPro" id="IPR007569">
    <property type="entry name" value="DUF559"/>
</dbReference>
<gene>
    <name evidence="2" type="ORF">MIPYR_60028</name>
</gene>
<evidence type="ECO:0000313" key="2">
    <source>
        <dbReference type="EMBL" id="SBS74257.1"/>
    </source>
</evidence>
<dbReference type="Pfam" id="PF04480">
    <property type="entry name" value="DUF559"/>
    <property type="match status" value="1"/>
</dbReference>
<proteinExistence type="predicted"/>
<feature type="domain" description="DUF559" evidence="1">
    <location>
        <begin position="221"/>
        <end position="273"/>
    </location>
</feature>
<organism evidence="2">
    <name type="scientific">uncultured Microbacterium sp</name>
    <dbReference type="NCBI Taxonomy" id="191216"/>
    <lineage>
        <taxon>Bacteria</taxon>
        <taxon>Bacillati</taxon>
        <taxon>Actinomycetota</taxon>
        <taxon>Actinomycetes</taxon>
        <taxon>Micrococcales</taxon>
        <taxon>Microbacteriaceae</taxon>
        <taxon>Microbacterium</taxon>
        <taxon>environmental samples</taxon>
    </lineage>
</organism>
<accession>A0A1Y5P6J9</accession>
<reference evidence="2" key="1">
    <citation type="submission" date="2016-03" db="EMBL/GenBank/DDBJ databases">
        <authorList>
            <person name="Ploux O."/>
        </authorList>
    </citation>
    <scope>NUCLEOTIDE SEQUENCE</scope>
    <source>
        <strain evidence="2">UC1</strain>
    </source>
</reference>
<evidence type="ECO:0000259" key="1">
    <source>
        <dbReference type="Pfam" id="PF04480"/>
    </source>
</evidence>